<protein>
    <submittedName>
        <fullName evidence="1">Uncharacterized protein</fullName>
    </submittedName>
</protein>
<reference evidence="2" key="1">
    <citation type="journal article" date="2022" name="Mol. Ecol. Resour.">
        <title>The genomes of chicory, endive, great burdock and yacon provide insights into Asteraceae palaeo-polyploidization history and plant inulin production.</title>
        <authorList>
            <person name="Fan W."/>
            <person name="Wang S."/>
            <person name="Wang H."/>
            <person name="Wang A."/>
            <person name="Jiang F."/>
            <person name="Liu H."/>
            <person name="Zhao H."/>
            <person name="Xu D."/>
            <person name="Zhang Y."/>
        </authorList>
    </citation>
    <scope>NUCLEOTIDE SEQUENCE [LARGE SCALE GENOMIC DNA]</scope>
    <source>
        <strain evidence="2">cv. Yunnan</strain>
    </source>
</reference>
<proteinExistence type="predicted"/>
<comment type="caution">
    <text evidence="1">The sequence shown here is derived from an EMBL/GenBank/DDBJ whole genome shotgun (WGS) entry which is preliminary data.</text>
</comment>
<sequence length="138" mass="16133">MTREAPTTLWQLLAVSTSIPRQQSMFIFFLNNNTDEVYENKWKAKFEVDGIWWYKHRLTDDMVAYALKSDGGYVWAYKNYNGDVQSDFLAQVAPKGWGNQHSLYFYLDQRAQLDDNAKLMDFNEKLEAKGLAMLNLSK</sequence>
<evidence type="ECO:0000313" key="2">
    <source>
        <dbReference type="Proteomes" id="UP001056120"/>
    </source>
</evidence>
<evidence type="ECO:0000313" key="1">
    <source>
        <dbReference type="EMBL" id="KAI3754725.1"/>
    </source>
</evidence>
<dbReference type="EMBL" id="CM042035">
    <property type="protein sequence ID" value="KAI3754725.1"/>
    <property type="molecule type" value="Genomic_DNA"/>
</dbReference>
<reference evidence="1 2" key="2">
    <citation type="journal article" date="2022" name="Mol. Ecol. Resour.">
        <title>The genomes of chicory, endive, great burdock and yacon provide insights into Asteraceae paleo-polyploidization history and plant inulin production.</title>
        <authorList>
            <person name="Fan W."/>
            <person name="Wang S."/>
            <person name="Wang H."/>
            <person name="Wang A."/>
            <person name="Jiang F."/>
            <person name="Liu H."/>
            <person name="Zhao H."/>
            <person name="Xu D."/>
            <person name="Zhang Y."/>
        </authorList>
    </citation>
    <scope>NUCLEOTIDE SEQUENCE [LARGE SCALE GENOMIC DNA]</scope>
    <source>
        <strain evidence="2">cv. Yunnan</strain>
        <tissue evidence="1">Leaves</tissue>
    </source>
</reference>
<accession>A0ACB9E775</accession>
<keyword evidence="2" id="KW-1185">Reference proteome</keyword>
<dbReference type="Proteomes" id="UP001056120">
    <property type="component" value="Linkage Group LG18"/>
</dbReference>
<gene>
    <name evidence="1" type="ORF">L1987_54514</name>
</gene>
<organism evidence="1 2">
    <name type="scientific">Smallanthus sonchifolius</name>
    <dbReference type="NCBI Taxonomy" id="185202"/>
    <lineage>
        <taxon>Eukaryota</taxon>
        <taxon>Viridiplantae</taxon>
        <taxon>Streptophyta</taxon>
        <taxon>Embryophyta</taxon>
        <taxon>Tracheophyta</taxon>
        <taxon>Spermatophyta</taxon>
        <taxon>Magnoliopsida</taxon>
        <taxon>eudicotyledons</taxon>
        <taxon>Gunneridae</taxon>
        <taxon>Pentapetalae</taxon>
        <taxon>asterids</taxon>
        <taxon>campanulids</taxon>
        <taxon>Asterales</taxon>
        <taxon>Asteraceae</taxon>
        <taxon>Asteroideae</taxon>
        <taxon>Heliantheae alliance</taxon>
        <taxon>Millerieae</taxon>
        <taxon>Smallanthus</taxon>
    </lineage>
</organism>
<name>A0ACB9E775_9ASTR</name>